<organism evidence="1 2">
    <name type="scientific">Streptococcus himalayensis</name>
    <dbReference type="NCBI Taxonomy" id="1888195"/>
    <lineage>
        <taxon>Bacteria</taxon>
        <taxon>Bacillati</taxon>
        <taxon>Bacillota</taxon>
        <taxon>Bacilli</taxon>
        <taxon>Lactobacillales</taxon>
        <taxon>Streptococcaceae</taxon>
        <taxon>Streptococcus</taxon>
    </lineage>
</organism>
<keyword evidence="2" id="KW-1185">Reference proteome</keyword>
<dbReference type="EMBL" id="BMJN01000017">
    <property type="protein sequence ID" value="GGE31751.1"/>
    <property type="molecule type" value="Genomic_DNA"/>
</dbReference>
<evidence type="ECO:0000313" key="1">
    <source>
        <dbReference type="EMBL" id="GGE31751.1"/>
    </source>
</evidence>
<name>A0A917A7F3_9STRE</name>
<sequence>MPSSDWKFLGQSVDVYLLDDAEKGFVDAQAMEGLFPLMKHFHDCGRQMVSISRWAIKDLEELDGK</sequence>
<protein>
    <submittedName>
        <fullName evidence="1">Uncharacterized protein</fullName>
    </submittedName>
</protein>
<evidence type="ECO:0000313" key="2">
    <source>
        <dbReference type="Proteomes" id="UP000660801"/>
    </source>
</evidence>
<reference evidence="1" key="1">
    <citation type="journal article" date="2014" name="Int. J. Syst. Evol. Microbiol.">
        <title>Complete genome sequence of Corynebacterium casei LMG S-19264T (=DSM 44701T), isolated from a smear-ripened cheese.</title>
        <authorList>
            <consortium name="US DOE Joint Genome Institute (JGI-PGF)"/>
            <person name="Walter F."/>
            <person name="Albersmeier A."/>
            <person name="Kalinowski J."/>
            <person name="Ruckert C."/>
        </authorList>
    </citation>
    <scope>NUCLEOTIDE SEQUENCE</scope>
    <source>
        <strain evidence="1">CGMCC 1.15533</strain>
    </source>
</reference>
<accession>A0A917A7F3</accession>
<dbReference type="AlphaFoldDB" id="A0A917A7F3"/>
<dbReference type="RefSeq" id="WP_068993684.1">
    <property type="nucleotide sequence ID" value="NZ_BMJN01000017.1"/>
</dbReference>
<gene>
    <name evidence="1" type="ORF">GCM10011510_11330</name>
</gene>
<proteinExistence type="predicted"/>
<dbReference type="Proteomes" id="UP000660801">
    <property type="component" value="Unassembled WGS sequence"/>
</dbReference>
<reference evidence="1" key="2">
    <citation type="submission" date="2020-09" db="EMBL/GenBank/DDBJ databases">
        <authorList>
            <person name="Sun Q."/>
            <person name="Zhou Y."/>
        </authorList>
    </citation>
    <scope>NUCLEOTIDE SEQUENCE</scope>
    <source>
        <strain evidence="1">CGMCC 1.15533</strain>
    </source>
</reference>
<comment type="caution">
    <text evidence="1">The sequence shown here is derived from an EMBL/GenBank/DDBJ whole genome shotgun (WGS) entry which is preliminary data.</text>
</comment>